<gene>
    <name evidence="2" type="ORF">KP509_08G002600</name>
</gene>
<keyword evidence="3" id="KW-1185">Reference proteome</keyword>
<evidence type="ECO:0000313" key="3">
    <source>
        <dbReference type="Proteomes" id="UP000825935"/>
    </source>
</evidence>
<keyword evidence="1" id="KW-0472">Membrane</keyword>
<keyword evidence="1" id="KW-0812">Transmembrane</keyword>
<reference evidence="2" key="1">
    <citation type="submission" date="2021-08" db="EMBL/GenBank/DDBJ databases">
        <title>WGS assembly of Ceratopteris richardii.</title>
        <authorList>
            <person name="Marchant D.B."/>
            <person name="Chen G."/>
            <person name="Jenkins J."/>
            <person name="Shu S."/>
            <person name="Leebens-Mack J."/>
            <person name="Grimwood J."/>
            <person name="Schmutz J."/>
            <person name="Soltis P."/>
            <person name="Soltis D."/>
            <person name="Chen Z.-H."/>
        </authorList>
    </citation>
    <scope>NUCLEOTIDE SEQUENCE</scope>
    <source>
        <strain evidence="2">Whitten #5841</strain>
        <tissue evidence="2">Leaf</tissue>
    </source>
</reference>
<evidence type="ECO:0000256" key="1">
    <source>
        <dbReference type="SAM" id="Phobius"/>
    </source>
</evidence>
<dbReference type="AlphaFoldDB" id="A0A8T2U441"/>
<organism evidence="2 3">
    <name type="scientific">Ceratopteris richardii</name>
    <name type="common">Triangle waterfern</name>
    <dbReference type="NCBI Taxonomy" id="49495"/>
    <lineage>
        <taxon>Eukaryota</taxon>
        <taxon>Viridiplantae</taxon>
        <taxon>Streptophyta</taxon>
        <taxon>Embryophyta</taxon>
        <taxon>Tracheophyta</taxon>
        <taxon>Polypodiopsida</taxon>
        <taxon>Polypodiidae</taxon>
        <taxon>Polypodiales</taxon>
        <taxon>Pteridineae</taxon>
        <taxon>Pteridaceae</taxon>
        <taxon>Parkerioideae</taxon>
        <taxon>Ceratopteris</taxon>
    </lineage>
</organism>
<proteinExistence type="predicted"/>
<dbReference type="Proteomes" id="UP000825935">
    <property type="component" value="Chromosome 8"/>
</dbReference>
<comment type="caution">
    <text evidence="2">The sequence shown here is derived from an EMBL/GenBank/DDBJ whole genome shotgun (WGS) entry which is preliminary data.</text>
</comment>
<name>A0A8T2U441_CERRI</name>
<evidence type="ECO:0000313" key="2">
    <source>
        <dbReference type="EMBL" id="KAH7430527.1"/>
    </source>
</evidence>
<protein>
    <submittedName>
        <fullName evidence="2">Uncharacterized protein</fullName>
    </submittedName>
</protein>
<keyword evidence="1" id="KW-1133">Transmembrane helix</keyword>
<dbReference type="EMBL" id="CM035413">
    <property type="protein sequence ID" value="KAH7430527.1"/>
    <property type="molecule type" value="Genomic_DNA"/>
</dbReference>
<sequence>MERQESIPGGERRCSNTTLCIHQAFGSLMHWRNRRCFSVYVHTYFWVYPRFIFYFFHKLRRSRIEMERCLMHWRNRRCFSVYAKQNRDGKISVYNEGNEKALSLPYSLRK</sequence>
<feature type="transmembrane region" description="Helical" evidence="1">
    <location>
        <begin position="37"/>
        <end position="56"/>
    </location>
</feature>
<accession>A0A8T2U441</accession>